<evidence type="ECO:0000259" key="6">
    <source>
        <dbReference type="PROSITE" id="PS51350"/>
    </source>
</evidence>
<reference evidence="7 8" key="1">
    <citation type="submission" date="2020-09" db="EMBL/GenBank/DDBJ databases">
        <title>Diversity and distribution of actinomycetes associated with coral in the coast of Hainan.</title>
        <authorList>
            <person name="Li F."/>
        </authorList>
    </citation>
    <scope>NUCLEOTIDE SEQUENCE [LARGE SCALE GENOMIC DNA]</scope>
    <source>
        <strain evidence="7 8">HNM0947</strain>
    </source>
</reference>
<dbReference type="Gene3D" id="3.30.1340.10">
    <property type="entry name" value="HPr-like"/>
    <property type="match status" value="1"/>
</dbReference>
<dbReference type="PROSITE" id="PS00369">
    <property type="entry name" value="PTS_HPR_HIS"/>
    <property type="match status" value="1"/>
</dbReference>
<evidence type="ECO:0000313" key="8">
    <source>
        <dbReference type="Proteomes" id="UP000806528"/>
    </source>
</evidence>
<gene>
    <name evidence="7" type="ORF">IDM40_25010</name>
</gene>
<dbReference type="Pfam" id="PF00381">
    <property type="entry name" value="PTS-HPr"/>
    <property type="match status" value="1"/>
</dbReference>
<evidence type="ECO:0000256" key="1">
    <source>
        <dbReference type="ARBA" id="ARBA00003681"/>
    </source>
</evidence>
<name>A0ABR9PDK7_9ACTN</name>
<dbReference type="Proteomes" id="UP000806528">
    <property type="component" value="Unassembled WGS sequence"/>
</dbReference>
<dbReference type="InterPro" id="IPR001020">
    <property type="entry name" value="PTS_HPr_His_P_site"/>
</dbReference>
<dbReference type="PROSITE" id="PS51350">
    <property type="entry name" value="PTS_HPR_DOM"/>
    <property type="match status" value="1"/>
</dbReference>
<dbReference type="SUPFAM" id="SSF55594">
    <property type="entry name" value="HPr-like"/>
    <property type="match status" value="1"/>
</dbReference>
<comment type="caution">
    <text evidence="7">The sequence shown here is derived from an EMBL/GenBank/DDBJ whole genome shotgun (WGS) entry which is preliminary data.</text>
</comment>
<comment type="function">
    <text evidence="1">General (non sugar-specific) component of the phosphoenolpyruvate-dependent sugar phosphotransferase system (sugar PTS). This major carbohydrate active-transport system catalyzes the phosphorylation of incoming sugar substrates concomitantly with their translocation across the cell membrane. The phosphoryl group from phosphoenolpyruvate (PEP) is transferred to the phosphoryl carrier protein HPr by enzyme I. Phospho-HPr then transfers it to the PTS EIIA domain.</text>
</comment>
<protein>
    <recommendedName>
        <fullName evidence="3">Phosphocarrier protein HPr</fullName>
    </recommendedName>
</protein>
<dbReference type="EMBL" id="JADBGI010000031">
    <property type="protein sequence ID" value="MBE3001930.1"/>
    <property type="molecule type" value="Genomic_DNA"/>
</dbReference>
<dbReference type="PRINTS" id="PR00107">
    <property type="entry name" value="PHOSPHOCPHPR"/>
</dbReference>
<keyword evidence="8" id="KW-1185">Reference proteome</keyword>
<sequence>MPQKTATVGSKAGLHARPASVFVKAAAAQPMAISIAKADTPQESFDAASILGLMALGAEYGHEVVLTAEGEGAEAALQELAETLETELDT</sequence>
<organism evidence="7 8">
    <name type="scientific">Nocardiopsis coralli</name>
    <dbReference type="NCBI Taxonomy" id="2772213"/>
    <lineage>
        <taxon>Bacteria</taxon>
        <taxon>Bacillati</taxon>
        <taxon>Actinomycetota</taxon>
        <taxon>Actinomycetes</taxon>
        <taxon>Streptosporangiales</taxon>
        <taxon>Nocardiopsidaceae</taxon>
        <taxon>Nocardiopsis</taxon>
    </lineage>
</organism>
<dbReference type="InterPro" id="IPR050399">
    <property type="entry name" value="HPr"/>
</dbReference>
<dbReference type="PANTHER" id="PTHR33705:SF2">
    <property type="entry name" value="PHOSPHOCARRIER PROTEIN NPR"/>
    <property type="match status" value="1"/>
</dbReference>
<dbReference type="InterPro" id="IPR000032">
    <property type="entry name" value="HPr-like"/>
</dbReference>
<dbReference type="PANTHER" id="PTHR33705">
    <property type="entry name" value="PHOSPHOCARRIER PROTEIN HPR"/>
    <property type="match status" value="1"/>
</dbReference>
<evidence type="ECO:0000256" key="3">
    <source>
        <dbReference type="ARBA" id="ARBA00020422"/>
    </source>
</evidence>
<comment type="subcellular location">
    <subcellularLocation>
        <location evidence="2">Cytoplasm</location>
    </subcellularLocation>
</comment>
<dbReference type="InterPro" id="IPR035895">
    <property type="entry name" value="HPr-like_sf"/>
</dbReference>
<evidence type="ECO:0000256" key="2">
    <source>
        <dbReference type="ARBA" id="ARBA00004496"/>
    </source>
</evidence>
<dbReference type="NCBIfam" id="TIGR01003">
    <property type="entry name" value="PTS_HPr_family"/>
    <property type="match status" value="1"/>
</dbReference>
<keyword evidence="4" id="KW-0963">Cytoplasm</keyword>
<evidence type="ECO:0000256" key="5">
    <source>
        <dbReference type="ARBA" id="ARBA00022683"/>
    </source>
</evidence>
<dbReference type="RefSeq" id="WP_193124524.1">
    <property type="nucleotide sequence ID" value="NZ_JADBGI010000031.1"/>
</dbReference>
<proteinExistence type="predicted"/>
<evidence type="ECO:0000313" key="7">
    <source>
        <dbReference type="EMBL" id="MBE3001930.1"/>
    </source>
</evidence>
<evidence type="ECO:0000256" key="4">
    <source>
        <dbReference type="ARBA" id="ARBA00022490"/>
    </source>
</evidence>
<keyword evidence="5" id="KW-0598">Phosphotransferase system</keyword>
<accession>A0ABR9PDK7</accession>
<dbReference type="CDD" id="cd00367">
    <property type="entry name" value="PTS-HPr_like"/>
    <property type="match status" value="1"/>
</dbReference>
<feature type="domain" description="HPr" evidence="6">
    <location>
        <begin position="1"/>
        <end position="90"/>
    </location>
</feature>